<gene>
    <name evidence="2" type="ORF">PVMG_06224</name>
</gene>
<reference evidence="2 3" key="1">
    <citation type="submission" date="2011-08" db="EMBL/GenBank/DDBJ databases">
        <title>The Genome Sequence of Plasmodium vivax Mauritania I.</title>
        <authorList>
            <consortium name="The Broad Institute Genome Sequencing Platform"/>
            <consortium name="The Broad Institute Genome Sequencing Center for Infectious Disease"/>
            <person name="Neafsey D."/>
            <person name="Carlton J."/>
            <person name="Barnwell J."/>
            <person name="Collins W."/>
            <person name="Escalante A."/>
            <person name="Mullikin J."/>
            <person name="Saul A."/>
            <person name="Guigo R."/>
            <person name="Camara F."/>
            <person name="Young S.K."/>
            <person name="Zeng Q."/>
            <person name="Gargeya S."/>
            <person name="Fitzgerald M."/>
            <person name="Haas B."/>
            <person name="Abouelleil A."/>
            <person name="Alvarado L."/>
            <person name="Arachchi H.M."/>
            <person name="Berlin A."/>
            <person name="Brown A."/>
            <person name="Chapman S.B."/>
            <person name="Chen Z."/>
            <person name="Dunbar C."/>
            <person name="Freedman E."/>
            <person name="Gearin G."/>
            <person name="Gellesch M."/>
            <person name="Goldberg J."/>
            <person name="Griggs A."/>
            <person name="Gujja S."/>
            <person name="Heiman D."/>
            <person name="Howarth C."/>
            <person name="Larson L."/>
            <person name="Lui A."/>
            <person name="MacDonald P.J.P."/>
            <person name="Montmayeur A."/>
            <person name="Murphy C."/>
            <person name="Neiman D."/>
            <person name="Pearson M."/>
            <person name="Priest M."/>
            <person name="Roberts A."/>
            <person name="Saif S."/>
            <person name="Shea T."/>
            <person name="Shenoy N."/>
            <person name="Sisk P."/>
            <person name="Stolte C."/>
            <person name="Sykes S."/>
            <person name="Wortman J."/>
            <person name="Nusbaum C."/>
            <person name="Birren B."/>
        </authorList>
    </citation>
    <scope>NUCLEOTIDE SEQUENCE [LARGE SCALE GENOMIC DNA]</scope>
    <source>
        <strain evidence="2 3">Mauritania I</strain>
    </source>
</reference>
<feature type="transmembrane region" description="Helical" evidence="1">
    <location>
        <begin position="159"/>
        <end position="178"/>
    </location>
</feature>
<dbReference type="Proteomes" id="UP000053776">
    <property type="component" value="Unassembled WGS sequence"/>
</dbReference>
<name>A0A0J9T449_PLAVI</name>
<protein>
    <submittedName>
        <fullName evidence="2">Uncharacterized protein</fullName>
    </submittedName>
</protein>
<keyword evidence="1" id="KW-1133">Transmembrane helix</keyword>
<proteinExistence type="predicted"/>
<dbReference type="EMBL" id="KQ235139">
    <property type="protein sequence ID" value="KMZ89786.1"/>
    <property type="molecule type" value="Genomic_DNA"/>
</dbReference>
<accession>A0A0J9T449</accession>
<evidence type="ECO:0000313" key="3">
    <source>
        <dbReference type="Proteomes" id="UP000053776"/>
    </source>
</evidence>
<sequence>MKLTNEQSLVPKFYRLELMYTGVKVINFNNCSLTNFEIDKNKFDIKRTLYGFIKIYDGIIKEISHEKILNHIKENFPYNNGVKDICPKSTCKYHTELQNFKNKFSNTNELNIILDKYKFKKTSCEKASNGEGDVPCLRTKGNSFLYLIFGNDADNIINILLKVTIISAPIFSLFLILFK</sequence>
<organism evidence="2 3">
    <name type="scientific">Plasmodium vivax Mauritania I</name>
    <dbReference type="NCBI Taxonomy" id="1035515"/>
    <lineage>
        <taxon>Eukaryota</taxon>
        <taxon>Sar</taxon>
        <taxon>Alveolata</taxon>
        <taxon>Apicomplexa</taxon>
        <taxon>Aconoidasida</taxon>
        <taxon>Haemosporida</taxon>
        <taxon>Plasmodiidae</taxon>
        <taxon>Plasmodium</taxon>
        <taxon>Plasmodium (Plasmodium)</taxon>
    </lineage>
</organism>
<evidence type="ECO:0000256" key="1">
    <source>
        <dbReference type="SAM" id="Phobius"/>
    </source>
</evidence>
<keyword evidence="1" id="KW-0472">Membrane</keyword>
<keyword evidence="1" id="KW-0812">Transmembrane</keyword>
<dbReference type="AlphaFoldDB" id="A0A0J9T449"/>
<dbReference type="OrthoDB" id="10430327at2759"/>
<evidence type="ECO:0000313" key="2">
    <source>
        <dbReference type="EMBL" id="KMZ89786.1"/>
    </source>
</evidence>
<feature type="non-terminal residue" evidence="2">
    <location>
        <position position="179"/>
    </location>
</feature>